<reference evidence="3" key="1">
    <citation type="journal article" date="2023" name="GigaByte">
        <title>Genome assembly of the bearded iris, Iris pallida Lam.</title>
        <authorList>
            <person name="Bruccoleri R.E."/>
            <person name="Oakeley E.J."/>
            <person name="Faust A.M.E."/>
            <person name="Altorfer M."/>
            <person name="Dessus-Babus S."/>
            <person name="Burckhardt D."/>
            <person name="Oertli M."/>
            <person name="Naumann U."/>
            <person name="Petersen F."/>
            <person name="Wong J."/>
        </authorList>
    </citation>
    <scope>NUCLEOTIDE SEQUENCE</scope>
    <source>
        <strain evidence="3">GSM-AAB239-AS_SAM_17_03QT</strain>
    </source>
</reference>
<dbReference type="SUPFAM" id="SSF48452">
    <property type="entry name" value="TPR-like"/>
    <property type="match status" value="1"/>
</dbReference>
<accession>A0AAX6G1D8</accession>
<dbReference type="InterPro" id="IPR002885">
    <property type="entry name" value="PPR_rpt"/>
</dbReference>
<dbReference type="Gene3D" id="1.25.40.10">
    <property type="entry name" value="Tetratricopeptide repeat domain"/>
    <property type="match status" value="5"/>
</dbReference>
<dbReference type="GO" id="GO:0003723">
    <property type="term" value="F:RNA binding"/>
    <property type="evidence" value="ECO:0007669"/>
    <property type="project" value="InterPro"/>
</dbReference>
<feature type="repeat" description="PPR" evidence="2">
    <location>
        <begin position="214"/>
        <end position="248"/>
    </location>
</feature>
<evidence type="ECO:0000313" key="3">
    <source>
        <dbReference type="EMBL" id="KAJ6822450.1"/>
    </source>
</evidence>
<sequence>MPPATNHHDVLLPSASSSPAKKLKDLLSNGSFQEALSLFKHLHSSSIPIPPSLLPSLLKASSLPLALQLHSSLLKTNLLSHPVTLNSLLSAYSAHSSLASARRLFDSAPLRDPVTWSSILLSYARAGRLSESLHLLRAMTSAGVLPKPELVASVVSLCGRLGDLRLGRAIHARSFVNSTVGRCVLLQTSLVDMYSKCDDLRSALQLFHRMPERNVVSWTAMVSGLVASGRYAEGIDLVRRMGREGGQPPVRATAVAVLPACGGLEALKLGKEVHGFAYRRGFESESRTVVGLVGMYSRCPGGIGPALLAFQRAAADGRDVITWSSMMEATSRAGHGVRTFELFGRMRRDGVEPNSVTMLAVVDACVGLASLDHGRAALGYILKSGFLSNVCLGNSLINMFAKCGCVDSSARVFFELMPARDSISYSSMIQSYGLHGRGRDAVGLFEEMRASGLEPDDVALLALLSACNHSGLVGEAKEIFDSATSGGCGDGLSLEQYSCYVDLLGKAGMVREAFEVVAKMPMRPSMRIQTLLALACRAHGKLQMAEELALELIDLEPENAANYTLLSAIYAEGGRWDGVEEVGKVMRERGLRKDSGKSRI</sequence>
<dbReference type="PANTHER" id="PTHR47926:SF424">
    <property type="entry name" value="PENTACOTRIPEPTIDE-REPEAT REGION OF PRORP DOMAIN-CONTAINING PROTEIN"/>
    <property type="match status" value="1"/>
</dbReference>
<feature type="repeat" description="PPR" evidence="2">
    <location>
        <begin position="319"/>
        <end position="353"/>
    </location>
</feature>
<keyword evidence="5" id="KW-1185">Reference proteome</keyword>
<dbReference type="Pfam" id="PF01535">
    <property type="entry name" value="PPR"/>
    <property type="match status" value="5"/>
</dbReference>
<dbReference type="PANTHER" id="PTHR47926">
    <property type="entry name" value="PENTATRICOPEPTIDE REPEAT-CONTAINING PROTEIN"/>
    <property type="match status" value="1"/>
</dbReference>
<dbReference type="EMBL" id="JANAVB010011399">
    <property type="protein sequence ID" value="KAJ6837307.1"/>
    <property type="molecule type" value="Genomic_DNA"/>
</dbReference>
<dbReference type="NCBIfam" id="TIGR00756">
    <property type="entry name" value="PPR"/>
    <property type="match status" value="4"/>
</dbReference>
<feature type="repeat" description="PPR" evidence="2">
    <location>
        <begin position="421"/>
        <end position="455"/>
    </location>
</feature>
<dbReference type="InterPro" id="IPR046848">
    <property type="entry name" value="E_motif"/>
</dbReference>
<protein>
    <submittedName>
        <fullName evidence="3">Pentatricopeptide repeat-containing protein, mitochondrial</fullName>
    </submittedName>
</protein>
<feature type="repeat" description="PPR" evidence="2">
    <location>
        <begin position="112"/>
        <end position="146"/>
    </location>
</feature>
<dbReference type="PROSITE" id="PS51375">
    <property type="entry name" value="PPR"/>
    <property type="match status" value="4"/>
</dbReference>
<dbReference type="InterPro" id="IPR046960">
    <property type="entry name" value="PPR_At4g14850-like_plant"/>
</dbReference>
<dbReference type="AlphaFoldDB" id="A0AAX6G1D8"/>
<reference evidence="3" key="2">
    <citation type="submission" date="2023-04" db="EMBL/GenBank/DDBJ databases">
        <authorList>
            <person name="Bruccoleri R.E."/>
            <person name="Oakeley E.J."/>
            <person name="Faust A.-M."/>
            <person name="Dessus-Babus S."/>
            <person name="Altorfer M."/>
            <person name="Burckhardt D."/>
            <person name="Oertli M."/>
            <person name="Naumann U."/>
            <person name="Petersen F."/>
            <person name="Wong J."/>
        </authorList>
    </citation>
    <scope>NUCLEOTIDE SEQUENCE</scope>
    <source>
        <strain evidence="3">GSM-AAB239-AS_SAM_17_03QT</strain>
        <tissue evidence="3">Leaf</tissue>
    </source>
</reference>
<keyword evidence="1" id="KW-0677">Repeat</keyword>
<evidence type="ECO:0000256" key="1">
    <source>
        <dbReference type="ARBA" id="ARBA00022737"/>
    </source>
</evidence>
<dbReference type="Pfam" id="PF20431">
    <property type="entry name" value="E_motif"/>
    <property type="match status" value="1"/>
</dbReference>
<evidence type="ECO:0000313" key="4">
    <source>
        <dbReference type="EMBL" id="KAJ6837307.1"/>
    </source>
</evidence>
<name>A0AAX6G1D8_IRIPA</name>
<dbReference type="InterPro" id="IPR011990">
    <property type="entry name" value="TPR-like_helical_dom_sf"/>
</dbReference>
<evidence type="ECO:0000313" key="5">
    <source>
        <dbReference type="Proteomes" id="UP001140949"/>
    </source>
</evidence>
<comment type="caution">
    <text evidence="3">The sequence shown here is derived from an EMBL/GenBank/DDBJ whole genome shotgun (WGS) entry which is preliminary data.</text>
</comment>
<gene>
    <name evidence="4" type="ORF">M6B38_122200</name>
    <name evidence="3" type="ORF">M6B38_389155</name>
</gene>
<dbReference type="FunFam" id="1.25.40.10:FF:000090">
    <property type="entry name" value="Pentatricopeptide repeat-containing protein, chloroplastic"/>
    <property type="match status" value="1"/>
</dbReference>
<dbReference type="EMBL" id="JANAVB010024317">
    <property type="protein sequence ID" value="KAJ6822450.1"/>
    <property type="molecule type" value="Genomic_DNA"/>
</dbReference>
<dbReference type="GO" id="GO:0009451">
    <property type="term" value="P:RNA modification"/>
    <property type="evidence" value="ECO:0007669"/>
    <property type="project" value="InterPro"/>
</dbReference>
<dbReference type="Pfam" id="PF13041">
    <property type="entry name" value="PPR_2"/>
    <property type="match status" value="2"/>
</dbReference>
<proteinExistence type="predicted"/>
<dbReference type="Proteomes" id="UP001140949">
    <property type="component" value="Unassembled WGS sequence"/>
</dbReference>
<organism evidence="3 5">
    <name type="scientific">Iris pallida</name>
    <name type="common">Sweet iris</name>
    <dbReference type="NCBI Taxonomy" id="29817"/>
    <lineage>
        <taxon>Eukaryota</taxon>
        <taxon>Viridiplantae</taxon>
        <taxon>Streptophyta</taxon>
        <taxon>Embryophyta</taxon>
        <taxon>Tracheophyta</taxon>
        <taxon>Spermatophyta</taxon>
        <taxon>Magnoliopsida</taxon>
        <taxon>Liliopsida</taxon>
        <taxon>Asparagales</taxon>
        <taxon>Iridaceae</taxon>
        <taxon>Iridoideae</taxon>
        <taxon>Irideae</taxon>
        <taxon>Iris</taxon>
    </lineage>
</organism>
<evidence type="ECO:0000256" key="2">
    <source>
        <dbReference type="PROSITE-ProRule" id="PRU00708"/>
    </source>
</evidence>